<proteinExistence type="predicted"/>
<name>A0A8S5RR60_9CAUD</name>
<protein>
    <submittedName>
        <fullName evidence="1">Uncharacterized protein</fullName>
    </submittedName>
</protein>
<accession>A0A8S5RR60</accession>
<dbReference type="EMBL" id="BK057792">
    <property type="protein sequence ID" value="DAE91992.1"/>
    <property type="molecule type" value="Genomic_DNA"/>
</dbReference>
<organism evidence="1">
    <name type="scientific">Podoviridae sp. ctXdu7</name>
    <dbReference type="NCBI Taxonomy" id="2827618"/>
    <lineage>
        <taxon>Viruses</taxon>
        <taxon>Duplodnaviria</taxon>
        <taxon>Heunggongvirae</taxon>
        <taxon>Uroviricota</taxon>
        <taxon>Caudoviricetes</taxon>
    </lineage>
</organism>
<evidence type="ECO:0000313" key="1">
    <source>
        <dbReference type="EMBL" id="DAE91992.1"/>
    </source>
</evidence>
<sequence length="31" mass="3648">MGLILEQIERIELSSQDWKSRVLPLNYACKN</sequence>
<reference evidence="1" key="1">
    <citation type="journal article" date="2021" name="Proc. Natl. Acad. Sci. U.S.A.">
        <title>A Catalog of Tens of Thousands of Viruses from Human Metagenomes Reveals Hidden Associations with Chronic Diseases.</title>
        <authorList>
            <person name="Tisza M.J."/>
            <person name="Buck C.B."/>
        </authorList>
    </citation>
    <scope>NUCLEOTIDE SEQUENCE</scope>
    <source>
        <strain evidence="1">CtXdu7</strain>
    </source>
</reference>